<dbReference type="InterPro" id="IPR036770">
    <property type="entry name" value="Ankyrin_rpt-contain_sf"/>
</dbReference>
<evidence type="ECO:0000313" key="4">
    <source>
        <dbReference type="Proteomes" id="UP000095751"/>
    </source>
</evidence>
<organism evidence="3 4">
    <name type="scientific">Fragilariopsis cylindrus CCMP1102</name>
    <dbReference type="NCBI Taxonomy" id="635003"/>
    <lineage>
        <taxon>Eukaryota</taxon>
        <taxon>Sar</taxon>
        <taxon>Stramenopiles</taxon>
        <taxon>Ochrophyta</taxon>
        <taxon>Bacillariophyta</taxon>
        <taxon>Bacillariophyceae</taxon>
        <taxon>Bacillariophycidae</taxon>
        <taxon>Bacillariales</taxon>
        <taxon>Bacillariaceae</taxon>
        <taxon>Fragilariopsis</taxon>
    </lineage>
</organism>
<dbReference type="KEGG" id="fcy:FRACYDRAFT_161272"/>
<name>A0A1E7EU94_9STRA</name>
<gene>
    <name evidence="3" type="ORF">FRACYDRAFT_161272</name>
</gene>
<reference evidence="3 4" key="1">
    <citation type="submission" date="2016-09" db="EMBL/GenBank/DDBJ databases">
        <title>Extensive genetic diversity and differential bi-allelic expression allows diatom success in the polar Southern Ocean.</title>
        <authorList>
            <consortium name="DOE Joint Genome Institute"/>
            <person name="Mock T."/>
            <person name="Otillar R.P."/>
            <person name="Strauss J."/>
            <person name="Dupont C."/>
            <person name="Frickenhaus S."/>
            <person name="Maumus F."/>
            <person name="Mcmullan M."/>
            <person name="Sanges R."/>
            <person name="Schmutz J."/>
            <person name="Toseland A."/>
            <person name="Valas R."/>
            <person name="Veluchamy A."/>
            <person name="Ward B.J."/>
            <person name="Allen A."/>
            <person name="Barry K."/>
            <person name="Falciatore A."/>
            <person name="Ferrante M."/>
            <person name="Fortunato A.E."/>
            <person name="Gloeckner G."/>
            <person name="Gruber A."/>
            <person name="Hipkin R."/>
            <person name="Janech M."/>
            <person name="Kroth P."/>
            <person name="Leese F."/>
            <person name="Lindquist E."/>
            <person name="Lyon B.R."/>
            <person name="Martin J."/>
            <person name="Mayer C."/>
            <person name="Parker M."/>
            <person name="Quesneville H."/>
            <person name="Raymond J."/>
            <person name="Uhlig C."/>
            <person name="Valentin K.U."/>
            <person name="Worden A.Z."/>
            <person name="Armbrust E.V."/>
            <person name="Bowler C."/>
            <person name="Green B."/>
            <person name="Moulton V."/>
            <person name="Van Oosterhout C."/>
            <person name="Grigoriev I."/>
        </authorList>
    </citation>
    <scope>NUCLEOTIDE SEQUENCE [LARGE SCALE GENOMIC DNA]</scope>
    <source>
        <strain evidence="3 4">CCMP1102</strain>
    </source>
</reference>
<dbReference type="SUPFAM" id="SSF48403">
    <property type="entry name" value="Ankyrin repeat"/>
    <property type="match status" value="1"/>
</dbReference>
<evidence type="ECO:0000256" key="1">
    <source>
        <dbReference type="ARBA" id="ARBA00022737"/>
    </source>
</evidence>
<feature type="non-terminal residue" evidence="3">
    <location>
        <position position="148"/>
    </location>
</feature>
<dbReference type="Pfam" id="PF12796">
    <property type="entry name" value="Ank_2"/>
    <property type="match status" value="1"/>
</dbReference>
<evidence type="ECO:0000256" key="2">
    <source>
        <dbReference type="ARBA" id="ARBA00023043"/>
    </source>
</evidence>
<dbReference type="OrthoDB" id="43346at2759"/>
<dbReference type="PANTHER" id="PTHR24153">
    <property type="entry name" value="ESPIN"/>
    <property type="match status" value="1"/>
</dbReference>
<dbReference type="InterPro" id="IPR052420">
    <property type="entry name" value="Espin/Espin-like"/>
</dbReference>
<dbReference type="GO" id="GO:0051017">
    <property type="term" value="P:actin filament bundle assembly"/>
    <property type="evidence" value="ECO:0007669"/>
    <property type="project" value="TreeGrafter"/>
</dbReference>
<evidence type="ECO:0000313" key="3">
    <source>
        <dbReference type="EMBL" id="OEU09375.1"/>
    </source>
</evidence>
<feature type="non-terminal residue" evidence="3">
    <location>
        <position position="1"/>
    </location>
</feature>
<proteinExistence type="predicted"/>
<dbReference type="PANTHER" id="PTHR24153:SF8">
    <property type="entry name" value="FORKED, ISOFORM F"/>
    <property type="match status" value="1"/>
</dbReference>
<dbReference type="Proteomes" id="UP000095751">
    <property type="component" value="Unassembled WGS sequence"/>
</dbReference>
<dbReference type="EMBL" id="KV784375">
    <property type="protein sequence ID" value="OEU09375.1"/>
    <property type="molecule type" value="Genomic_DNA"/>
</dbReference>
<accession>A0A1E7EU94</accession>
<sequence length="148" mass="16210">LKVLNSLLDAYPRGIRMESEGKRLALHTAAAGRATPRVITTLVTAYPAATRHRNTDGFLPLHLSCTWYAKKDVVDILLTDRNACKTQDELGNLPIHSACFSGTSSAVVEAILKAYPKAVLARNHQGSLPEDITKRLKHENRVSVLALL</sequence>
<dbReference type="Gene3D" id="1.25.40.20">
    <property type="entry name" value="Ankyrin repeat-containing domain"/>
    <property type="match status" value="1"/>
</dbReference>
<dbReference type="AlphaFoldDB" id="A0A1E7EU94"/>
<dbReference type="InParanoid" id="A0A1E7EU94"/>
<dbReference type="InterPro" id="IPR002110">
    <property type="entry name" value="Ankyrin_rpt"/>
</dbReference>
<protein>
    <submittedName>
        <fullName evidence="3">Uncharacterized protein</fullName>
    </submittedName>
</protein>
<dbReference type="GO" id="GO:0051015">
    <property type="term" value="F:actin filament binding"/>
    <property type="evidence" value="ECO:0007669"/>
    <property type="project" value="TreeGrafter"/>
</dbReference>
<keyword evidence="4" id="KW-1185">Reference proteome</keyword>
<dbReference type="GO" id="GO:0005737">
    <property type="term" value="C:cytoplasm"/>
    <property type="evidence" value="ECO:0007669"/>
    <property type="project" value="TreeGrafter"/>
</dbReference>
<keyword evidence="2" id="KW-0040">ANK repeat</keyword>
<keyword evidence="1" id="KW-0677">Repeat</keyword>